<accession>A0A381V4S8</accession>
<protein>
    <submittedName>
        <fullName evidence="1">Uncharacterized protein</fullName>
    </submittedName>
</protein>
<gene>
    <name evidence="1" type="ORF">METZ01_LOCUS87531</name>
</gene>
<reference evidence="1" key="1">
    <citation type="submission" date="2018-05" db="EMBL/GenBank/DDBJ databases">
        <authorList>
            <person name="Lanie J.A."/>
            <person name="Ng W.-L."/>
            <person name="Kazmierczak K.M."/>
            <person name="Andrzejewski T.M."/>
            <person name="Davidsen T.M."/>
            <person name="Wayne K.J."/>
            <person name="Tettelin H."/>
            <person name="Glass J.I."/>
            <person name="Rusch D."/>
            <person name="Podicherti R."/>
            <person name="Tsui H.-C.T."/>
            <person name="Winkler M.E."/>
        </authorList>
    </citation>
    <scope>NUCLEOTIDE SEQUENCE</scope>
</reference>
<dbReference type="EMBL" id="UINC01007701">
    <property type="protein sequence ID" value="SVA34677.1"/>
    <property type="molecule type" value="Genomic_DNA"/>
</dbReference>
<organism evidence="1">
    <name type="scientific">marine metagenome</name>
    <dbReference type="NCBI Taxonomy" id="408172"/>
    <lineage>
        <taxon>unclassified sequences</taxon>
        <taxon>metagenomes</taxon>
        <taxon>ecological metagenomes</taxon>
    </lineage>
</organism>
<dbReference type="AlphaFoldDB" id="A0A381V4S8"/>
<evidence type="ECO:0000313" key="1">
    <source>
        <dbReference type="EMBL" id="SVA34677.1"/>
    </source>
</evidence>
<proteinExistence type="predicted"/>
<sequence>MSLFVTSKLLVNNLRYKQVLVVEIFTKLGV</sequence>
<name>A0A381V4S8_9ZZZZ</name>